<keyword evidence="4 5" id="KW-0472">Membrane</keyword>
<comment type="caution">
    <text evidence="6">The sequence shown here is derived from an EMBL/GenBank/DDBJ whole genome shotgun (WGS) entry which is preliminary data.</text>
</comment>
<evidence type="ECO:0000256" key="2">
    <source>
        <dbReference type="ARBA" id="ARBA00022692"/>
    </source>
</evidence>
<comment type="subcellular location">
    <subcellularLocation>
        <location evidence="1">Membrane</location>
        <topology evidence="1">Multi-pass membrane protein</topology>
    </subcellularLocation>
</comment>
<evidence type="ECO:0000313" key="7">
    <source>
        <dbReference type="Proteomes" id="UP001276659"/>
    </source>
</evidence>
<feature type="transmembrane region" description="Helical" evidence="5">
    <location>
        <begin position="6"/>
        <end position="27"/>
    </location>
</feature>
<dbReference type="AlphaFoldDB" id="A0AAE0DQ74"/>
<feature type="transmembrane region" description="Helical" evidence="5">
    <location>
        <begin position="187"/>
        <end position="207"/>
    </location>
</feature>
<sequence length="266" mass="29327">MIPFLTSPRCCILISFTIYLAAGREIFAKRQQLRGFSNPSRPALIEVENPFTSFKKTEIYVTTELATMTSPNIRDVFFPIDESDKSKGLPSRRPSNGGYDQYSVTISSAPPMSPTFQAPPTPPKGLVTVQLRNNNNKNKAANDANAAAFGYTKVALLFFVSLLVTWVPSSINRAYSLVHPDLVSLPFTYASGIVLPLMGFWNSVIYITTSWPAVRGLFSTYNYGVRRSSLVFNSRPSVGIRKWTGSESDSVKQLSPIGKGSGYDQV</sequence>
<keyword evidence="7" id="KW-1185">Reference proteome</keyword>
<protein>
    <submittedName>
        <fullName evidence="6">Uncharacterized protein</fullName>
    </submittedName>
</protein>
<reference evidence="6" key="1">
    <citation type="submission" date="2022-11" db="EMBL/GenBank/DDBJ databases">
        <title>Chromosomal genome sequence assembly and mating type (MAT) locus characterization of the leprose asexual lichenized fungus Lepraria neglecta (Nyl.) Erichsen.</title>
        <authorList>
            <person name="Allen J.L."/>
            <person name="Pfeffer B."/>
        </authorList>
    </citation>
    <scope>NUCLEOTIDE SEQUENCE</scope>
    <source>
        <strain evidence="6">Allen 5258</strain>
    </source>
</reference>
<dbReference type="Proteomes" id="UP001276659">
    <property type="component" value="Unassembled WGS sequence"/>
</dbReference>
<dbReference type="GO" id="GO:0004930">
    <property type="term" value="F:G protein-coupled receptor activity"/>
    <property type="evidence" value="ECO:0007669"/>
    <property type="project" value="TreeGrafter"/>
</dbReference>
<dbReference type="EMBL" id="JASNWA010000003">
    <property type="protein sequence ID" value="KAK3178722.1"/>
    <property type="molecule type" value="Genomic_DNA"/>
</dbReference>
<accession>A0AAE0DQ74</accession>
<name>A0AAE0DQ74_9LECA</name>
<dbReference type="GO" id="GO:0005886">
    <property type="term" value="C:plasma membrane"/>
    <property type="evidence" value="ECO:0007669"/>
    <property type="project" value="TreeGrafter"/>
</dbReference>
<evidence type="ECO:0000256" key="3">
    <source>
        <dbReference type="ARBA" id="ARBA00022989"/>
    </source>
</evidence>
<dbReference type="PANTHER" id="PTHR23112:SF0">
    <property type="entry name" value="TRANSMEMBRANE PROTEIN 116"/>
    <property type="match status" value="1"/>
</dbReference>
<evidence type="ECO:0000256" key="1">
    <source>
        <dbReference type="ARBA" id="ARBA00004141"/>
    </source>
</evidence>
<organism evidence="6 7">
    <name type="scientific">Lepraria neglecta</name>
    <dbReference type="NCBI Taxonomy" id="209136"/>
    <lineage>
        <taxon>Eukaryota</taxon>
        <taxon>Fungi</taxon>
        <taxon>Dikarya</taxon>
        <taxon>Ascomycota</taxon>
        <taxon>Pezizomycotina</taxon>
        <taxon>Lecanoromycetes</taxon>
        <taxon>OSLEUM clade</taxon>
        <taxon>Lecanoromycetidae</taxon>
        <taxon>Lecanorales</taxon>
        <taxon>Lecanorineae</taxon>
        <taxon>Stereocaulaceae</taxon>
        <taxon>Lepraria</taxon>
    </lineage>
</organism>
<gene>
    <name evidence="6" type="ORF">OEA41_000859</name>
</gene>
<keyword evidence="3 5" id="KW-1133">Transmembrane helix</keyword>
<proteinExistence type="predicted"/>
<dbReference type="PANTHER" id="PTHR23112">
    <property type="entry name" value="G PROTEIN-COUPLED RECEPTOR 157-RELATED"/>
    <property type="match status" value="1"/>
</dbReference>
<feature type="transmembrane region" description="Helical" evidence="5">
    <location>
        <begin position="146"/>
        <end position="167"/>
    </location>
</feature>
<dbReference type="GO" id="GO:0007189">
    <property type="term" value="P:adenylate cyclase-activating G protein-coupled receptor signaling pathway"/>
    <property type="evidence" value="ECO:0007669"/>
    <property type="project" value="TreeGrafter"/>
</dbReference>
<evidence type="ECO:0000313" key="6">
    <source>
        <dbReference type="EMBL" id="KAK3178722.1"/>
    </source>
</evidence>
<evidence type="ECO:0000256" key="5">
    <source>
        <dbReference type="SAM" id="Phobius"/>
    </source>
</evidence>
<evidence type="ECO:0000256" key="4">
    <source>
        <dbReference type="ARBA" id="ARBA00023136"/>
    </source>
</evidence>
<keyword evidence="2 5" id="KW-0812">Transmembrane</keyword>